<dbReference type="InterPro" id="IPR001240">
    <property type="entry name" value="PRAI_dom"/>
</dbReference>
<organism evidence="11 12">
    <name type="scientific">Sulfidibacter corallicola</name>
    <dbReference type="NCBI Taxonomy" id="2818388"/>
    <lineage>
        <taxon>Bacteria</taxon>
        <taxon>Pseudomonadati</taxon>
        <taxon>Acidobacteriota</taxon>
        <taxon>Holophagae</taxon>
        <taxon>Acanthopleuribacterales</taxon>
        <taxon>Acanthopleuribacteraceae</taxon>
        <taxon>Sulfidibacter</taxon>
    </lineage>
</organism>
<evidence type="ECO:0000259" key="10">
    <source>
        <dbReference type="Pfam" id="PF00697"/>
    </source>
</evidence>
<evidence type="ECO:0000313" key="12">
    <source>
        <dbReference type="Proteomes" id="UP000663929"/>
    </source>
</evidence>
<dbReference type="InterPro" id="IPR044643">
    <property type="entry name" value="TrpF_fam"/>
</dbReference>
<reference evidence="11" key="1">
    <citation type="submission" date="2021-03" db="EMBL/GenBank/DDBJ databases">
        <title>Acanthopleuribacteraceae sp. M133.</title>
        <authorList>
            <person name="Wang G."/>
        </authorList>
    </citation>
    <scope>NUCLEOTIDE SEQUENCE</scope>
    <source>
        <strain evidence="11">M133</strain>
    </source>
</reference>
<dbReference type="GO" id="GO:0004640">
    <property type="term" value="F:phosphoribosylanthranilate isomerase activity"/>
    <property type="evidence" value="ECO:0007669"/>
    <property type="project" value="UniProtKB-UniRule"/>
</dbReference>
<sequence length="234" mass="25468">MDPFATGREPFIQIAGVIDRVEAQMLGEEGVHFLGFPLRLAVHKEDLSEEEAADIIRNLPPEHRGVVITYLTDPLEISSFLKKMGTRSVQLHAPMAPAALRELRRLRPDLWIIKSLIVRGDDEARLDREATDLGEWVDAFITDTYDPATGATGATGKTHDWSISEALVSRSPRPVILAGGLNPANVAEAIAAVRPAGVDVHTGVEGCDGRKDRLAVRAFVEATRSAYAALEIDT</sequence>
<keyword evidence="7 9" id="KW-0057">Aromatic amino acid biosynthesis</keyword>
<evidence type="ECO:0000256" key="1">
    <source>
        <dbReference type="ARBA" id="ARBA00001164"/>
    </source>
</evidence>
<keyword evidence="12" id="KW-1185">Reference proteome</keyword>
<accession>A0A8A4TEC0</accession>
<comment type="pathway">
    <text evidence="2 9">Amino-acid biosynthesis; L-tryptophan biosynthesis; L-tryptophan from chorismate: step 3/5.</text>
</comment>
<name>A0A8A4TEC0_SULCO</name>
<dbReference type="UniPathway" id="UPA00035">
    <property type="reaction ID" value="UER00042"/>
</dbReference>
<protein>
    <recommendedName>
        <fullName evidence="4 9">N-(5'-phosphoribosyl)anthranilate isomerase</fullName>
        <shortName evidence="9">PRAI</shortName>
        <ecNumber evidence="3 9">5.3.1.24</ecNumber>
    </recommendedName>
</protein>
<dbReference type="RefSeq" id="WP_237377577.1">
    <property type="nucleotide sequence ID" value="NZ_CP071793.1"/>
</dbReference>
<evidence type="ECO:0000256" key="5">
    <source>
        <dbReference type="ARBA" id="ARBA00022605"/>
    </source>
</evidence>
<keyword evidence="5 9" id="KW-0028">Amino-acid biosynthesis</keyword>
<keyword evidence="8 9" id="KW-0413">Isomerase</keyword>
<dbReference type="Gene3D" id="3.20.20.70">
    <property type="entry name" value="Aldolase class I"/>
    <property type="match status" value="1"/>
</dbReference>
<evidence type="ECO:0000256" key="6">
    <source>
        <dbReference type="ARBA" id="ARBA00022822"/>
    </source>
</evidence>
<keyword evidence="6 9" id="KW-0822">Tryptophan biosynthesis</keyword>
<dbReference type="Proteomes" id="UP000663929">
    <property type="component" value="Chromosome"/>
</dbReference>
<evidence type="ECO:0000256" key="3">
    <source>
        <dbReference type="ARBA" id="ARBA00012572"/>
    </source>
</evidence>
<comment type="catalytic activity">
    <reaction evidence="1 9">
        <text>N-(5-phospho-beta-D-ribosyl)anthranilate = 1-(2-carboxyphenylamino)-1-deoxy-D-ribulose 5-phosphate</text>
        <dbReference type="Rhea" id="RHEA:21540"/>
        <dbReference type="ChEBI" id="CHEBI:18277"/>
        <dbReference type="ChEBI" id="CHEBI:58613"/>
        <dbReference type="EC" id="5.3.1.24"/>
    </reaction>
</comment>
<dbReference type="HAMAP" id="MF_00135">
    <property type="entry name" value="PRAI"/>
    <property type="match status" value="1"/>
</dbReference>
<comment type="similarity">
    <text evidence="9">Belongs to the TrpF family.</text>
</comment>
<evidence type="ECO:0000256" key="9">
    <source>
        <dbReference type="HAMAP-Rule" id="MF_00135"/>
    </source>
</evidence>
<evidence type="ECO:0000256" key="4">
    <source>
        <dbReference type="ARBA" id="ARBA00022272"/>
    </source>
</evidence>
<evidence type="ECO:0000313" key="11">
    <source>
        <dbReference type="EMBL" id="QTD47910.1"/>
    </source>
</evidence>
<proteinExistence type="inferred from homology"/>
<dbReference type="PANTHER" id="PTHR42894">
    <property type="entry name" value="N-(5'-PHOSPHORIBOSYL)ANTHRANILATE ISOMERASE"/>
    <property type="match status" value="1"/>
</dbReference>
<dbReference type="EC" id="5.3.1.24" evidence="3 9"/>
<evidence type="ECO:0000256" key="7">
    <source>
        <dbReference type="ARBA" id="ARBA00023141"/>
    </source>
</evidence>
<feature type="domain" description="N-(5'phosphoribosyl) anthranilate isomerase (PRAI)" evidence="10">
    <location>
        <begin position="42"/>
        <end position="221"/>
    </location>
</feature>
<gene>
    <name evidence="9" type="primary">trpF</name>
    <name evidence="11" type="ORF">J3U87_20180</name>
</gene>
<dbReference type="Pfam" id="PF00697">
    <property type="entry name" value="PRAI"/>
    <property type="match status" value="1"/>
</dbReference>
<dbReference type="InterPro" id="IPR013785">
    <property type="entry name" value="Aldolase_TIM"/>
</dbReference>
<dbReference type="SUPFAM" id="SSF51366">
    <property type="entry name" value="Ribulose-phoshate binding barrel"/>
    <property type="match status" value="1"/>
</dbReference>
<dbReference type="GO" id="GO:0000162">
    <property type="term" value="P:L-tryptophan biosynthetic process"/>
    <property type="evidence" value="ECO:0007669"/>
    <property type="project" value="UniProtKB-UniRule"/>
</dbReference>
<evidence type="ECO:0000256" key="2">
    <source>
        <dbReference type="ARBA" id="ARBA00004664"/>
    </source>
</evidence>
<dbReference type="EMBL" id="CP071793">
    <property type="protein sequence ID" value="QTD47910.1"/>
    <property type="molecule type" value="Genomic_DNA"/>
</dbReference>
<dbReference type="InterPro" id="IPR011060">
    <property type="entry name" value="RibuloseP-bd_barrel"/>
</dbReference>
<dbReference type="KEGG" id="scor:J3U87_20180"/>
<evidence type="ECO:0000256" key="8">
    <source>
        <dbReference type="ARBA" id="ARBA00023235"/>
    </source>
</evidence>
<dbReference type="AlphaFoldDB" id="A0A8A4TEC0"/>
<dbReference type="CDD" id="cd00405">
    <property type="entry name" value="PRAI"/>
    <property type="match status" value="1"/>
</dbReference>
<dbReference type="PANTHER" id="PTHR42894:SF1">
    <property type="entry name" value="N-(5'-PHOSPHORIBOSYL)ANTHRANILATE ISOMERASE"/>
    <property type="match status" value="1"/>
</dbReference>